<dbReference type="Pfam" id="PF16118">
    <property type="entry name" value="DUF4834"/>
    <property type="match status" value="1"/>
</dbReference>
<proteinExistence type="predicted"/>
<feature type="transmembrane region" description="Helical" evidence="2">
    <location>
        <begin position="6"/>
        <end position="29"/>
    </location>
</feature>
<dbReference type="Proteomes" id="UP000199312">
    <property type="component" value="Unassembled WGS sequence"/>
</dbReference>
<keyword evidence="4" id="KW-1185">Reference proteome</keyword>
<dbReference type="STRING" id="593133.SAMN04488006_2928"/>
<evidence type="ECO:0000256" key="2">
    <source>
        <dbReference type="SAM" id="Phobius"/>
    </source>
</evidence>
<dbReference type="AlphaFoldDB" id="A0A1I6SCG8"/>
<evidence type="ECO:0000256" key="1">
    <source>
        <dbReference type="SAM" id="MobiDB-lite"/>
    </source>
</evidence>
<keyword evidence="2" id="KW-0472">Membrane</keyword>
<name>A0A1I6SCG8_9FLAO</name>
<dbReference type="InterPro" id="IPR032272">
    <property type="entry name" value="DUF4834"/>
</dbReference>
<sequence length="84" mass="9832">MGLLRTIAIILIVYYVFKFISKYILPLFVQKIVKDVQKKYNEQQQNQYNENTGKVGETVIAKKPNEPKSNKDVGDYVDYEEVKD</sequence>
<feature type="region of interest" description="Disordered" evidence="1">
    <location>
        <begin position="57"/>
        <end position="84"/>
    </location>
</feature>
<organism evidence="3 4">
    <name type="scientific">Lutibacter maritimus</name>
    <dbReference type="NCBI Taxonomy" id="593133"/>
    <lineage>
        <taxon>Bacteria</taxon>
        <taxon>Pseudomonadati</taxon>
        <taxon>Bacteroidota</taxon>
        <taxon>Flavobacteriia</taxon>
        <taxon>Flavobacteriales</taxon>
        <taxon>Flavobacteriaceae</taxon>
        <taxon>Lutibacter</taxon>
    </lineage>
</organism>
<dbReference type="OrthoDB" id="1123055at2"/>
<evidence type="ECO:0000313" key="3">
    <source>
        <dbReference type="EMBL" id="SFS74651.1"/>
    </source>
</evidence>
<evidence type="ECO:0000313" key="4">
    <source>
        <dbReference type="Proteomes" id="UP000199312"/>
    </source>
</evidence>
<protein>
    <recommendedName>
        <fullName evidence="5">DUF4834 domain-containing protein</fullName>
    </recommendedName>
</protein>
<keyword evidence="2" id="KW-1133">Transmembrane helix</keyword>
<dbReference type="EMBL" id="FOZP01000008">
    <property type="protein sequence ID" value="SFS74651.1"/>
    <property type="molecule type" value="Genomic_DNA"/>
</dbReference>
<evidence type="ECO:0008006" key="5">
    <source>
        <dbReference type="Google" id="ProtNLM"/>
    </source>
</evidence>
<reference evidence="4" key="1">
    <citation type="submission" date="2016-10" db="EMBL/GenBank/DDBJ databases">
        <authorList>
            <person name="Varghese N."/>
            <person name="Submissions S."/>
        </authorList>
    </citation>
    <scope>NUCLEOTIDE SEQUENCE [LARGE SCALE GENOMIC DNA]</scope>
    <source>
        <strain evidence="4">DSM 24450</strain>
    </source>
</reference>
<keyword evidence="2" id="KW-0812">Transmembrane</keyword>
<gene>
    <name evidence="3" type="ORF">SAMN04488006_2928</name>
</gene>
<feature type="compositionally biased region" description="Basic and acidic residues" evidence="1">
    <location>
        <begin position="63"/>
        <end position="84"/>
    </location>
</feature>
<dbReference type="RefSeq" id="WP_090228946.1">
    <property type="nucleotide sequence ID" value="NZ_FOZP01000008.1"/>
</dbReference>
<accession>A0A1I6SCG8</accession>